<organism evidence="1 2">
    <name type="scientific">Pseudochrobactrum asaccharolyticum</name>
    <dbReference type="NCBI Taxonomy" id="354351"/>
    <lineage>
        <taxon>Bacteria</taxon>
        <taxon>Pseudomonadati</taxon>
        <taxon>Pseudomonadota</taxon>
        <taxon>Alphaproteobacteria</taxon>
        <taxon>Hyphomicrobiales</taxon>
        <taxon>Brucellaceae</taxon>
        <taxon>Pseudochrobactrum</taxon>
    </lineage>
</organism>
<evidence type="ECO:0000313" key="2">
    <source>
        <dbReference type="Proteomes" id="UP000252893"/>
    </source>
</evidence>
<keyword evidence="2" id="KW-1185">Reference proteome</keyword>
<protein>
    <submittedName>
        <fullName evidence="1">Uncharacterized protein</fullName>
    </submittedName>
</protein>
<dbReference type="AlphaFoldDB" id="A0A366DR40"/>
<reference evidence="1 2" key="1">
    <citation type="submission" date="2018-06" db="EMBL/GenBank/DDBJ databases">
        <title>Genomic Encyclopedia of Type Strains, Phase IV (KMG-IV): sequencing the most valuable type-strain genomes for metagenomic binning, comparative biology and taxonomic classification.</title>
        <authorList>
            <person name="Goeker M."/>
        </authorList>
    </citation>
    <scope>NUCLEOTIDE SEQUENCE [LARGE SCALE GENOMIC DNA]</scope>
    <source>
        <strain evidence="1 2">DSM 25619</strain>
    </source>
</reference>
<comment type="caution">
    <text evidence="1">The sequence shown here is derived from an EMBL/GenBank/DDBJ whole genome shotgun (WGS) entry which is preliminary data.</text>
</comment>
<dbReference type="EMBL" id="QNRH01000008">
    <property type="protein sequence ID" value="RBO91949.1"/>
    <property type="molecule type" value="Genomic_DNA"/>
</dbReference>
<proteinExistence type="predicted"/>
<dbReference type="RefSeq" id="WP_113945672.1">
    <property type="nucleotide sequence ID" value="NZ_JBHEEG010000001.1"/>
</dbReference>
<accession>A0A366DR40</accession>
<name>A0A366DR40_9HYPH</name>
<evidence type="ECO:0000313" key="1">
    <source>
        <dbReference type="EMBL" id="RBO91949.1"/>
    </source>
</evidence>
<gene>
    <name evidence="1" type="ORF">DFR47_10893</name>
</gene>
<dbReference type="Proteomes" id="UP000252893">
    <property type="component" value="Unassembled WGS sequence"/>
</dbReference>
<sequence>MAQIVAHFAIVEQEVNVFAKGVWRLALNSQLINVSCFNLHFFCDGGEGFVLEIDADGQG</sequence>